<feature type="compositionally biased region" description="Polar residues" evidence="7">
    <location>
        <begin position="30"/>
        <end position="47"/>
    </location>
</feature>
<feature type="transmembrane region" description="Helical" evidence="8">
    <location>
        <begin position="180"/>
        <end position="200"/>
    </location>
</feature>
<dbReference type="PRINTS" id="PR01130">
    <property type="entry name" value="DERENTRNSPRT"/>
</dbReference>
<feature type="transmembrane region" description="Helical" evidence="8">
    <location>
        <begin position="102"/>
        <end position="122"/>
    </location>
</feature>
<evidence type="ECO:0000256" key="3">
    <source>
        <dbReference type="ARBA" id="ARBA00022448"/>
    </source>
</evidence>
<dbReference type="EMBL" id="HBUF01206555">
    <property type="protein sequence ID" value="CAG6664025.1"/>
    <property type="molecule type" value="Transcribed_RNA"/>
</dbReference>
<evidence type="ECO:0000256" key="7">
    <source>
        <dbReference type="SAM" id="MobiDB-lite"/>
    </source>
</evidence>
<dbReference type="PANTHER" id="PTHR10332">
    <property type="entry name" value="EQUILIBRATIVE NUCLEOSIDE TRANSPORTER"/>
    <property type="match status" value="1"/>
</dbReference>
<comment type="similarity">
    <text evidence="2">Belongs to the SLC29A/ENT transporter (TC 2.A.57) family.</text>
</comment>
<feature type="transmembrane region" description="Helical" evidence="8">
    <location>
        <begin position="341"/>
        <end position="359"/>
    </location>
</feature>
<feature type="transmembrane region" description="Helical" evidence="8">
    <location>
        <begin position="239"/>
        <end position="263"/>
    </location>
</feature>
<feature type="region of interest" description="Disordered" evidence="7">
    <location>
        <begin position="1"/>
        <end position="69"/>
    </location>
</feature>
<dbReference type="Pfam" id="PF01733">
    <property type="entry name" value="Nucleoside_tran"/>
    <property type="match status" value="1"/>
</dbReference>
<dbReference type="InterPro" id="IPR002259">
    <property type="entry name" value="Eqnu_transpt"/>
</dbReference>
<dbReference type="AlphaFoldDB" id="A0A8D8WMX7"/>
<organism evidence="9">
    <name type="scientific">Cacopsylla melanoneura</name>
    <dbReference type="NCBI Taxonomy" id="428564"/>
    <lineage>
        <taxon>Eukaryota</taxon>
        <taxon>Metazoa</taxon>
        <taxon>Ecdysozoa</taxon>
        <taxon>Arthropoda</taxon>
        <taxon>Hexapoda</taxon>
        <taxon>Insecta</taxon>
        <taxon>Pterygota</taxon>
        <taxon>Neoptera</taxon>
        <taxon>Paraneoptera</taxon>
        <taxon>Hemiptera</taxon>
        <taxon>Sternorrhyncha</taxon>
        <taxon>Psylloidea</taxon>
        <taxon>Psyllidae</taxon>
        <taxon>Psyllinae</taxon>
        <taxon>Cacopsylla</taxon>
    </lineage>
</organism>
<evidence type="ECO:0000256" key="6">
    <source>
        <dbReference type="ARBA" id="ARBA00023136"/>
    </source>
</evidence>
<feature type="transmembrane region" description="Helical" evidence="8">
    <location>
        <begin position="275"/>
        <end position="296"/>
    </location>
</feature>
<evidence type="ECO:0000256" key="5">
    <source>
        <dbReference type="ARBA" id="ARBA00022989"/>
    </source>
</evidence>
<reference evidence="9" key="1">
    <citation type="submission" date="2021-05" db="EMBL/GenBank/DDBJ databases">
        <authorList>
            <person name="Alioto T."/>
            <person name="Alioto T."/>
            <person name="Gomez Garrido J."/>
        </authorList>
    </citation>
    <scope>NUCLEOTIDE SEQUENCE</scope>
</reference>
<keyword evidence="5 8" id="KW-1133">Transmembrane helix</keyword>
<feature type="transmembrane region" description="Helical" evidence="8">
    <location>
        <begin position="479"/>
        <end position="505"/>
    </location>
</feature>
<feature type="transmembrane region" description="Helical" evidence="8">
    <location>
        <begin position="206"/>
        <end position="227"/>
    </location>
</feature>
<keyword evidence="4 8" id="KW-0812">Transmembrane</keyword>
<accession>A0A8D8WMX7</accession>
<protein>
    <submittedName>
        <fullName evidence="9">Equilibrative nucleoside transporter 1</fullName>
    </submittedName>
</protein>
<keyword evidence="6 8" id="KW-0472">Membrane</keyword>
<evidence type="ECO:0000256" key="2">
    <source>
        <dbReference type="ARBA" id="ARBA00007965"/>
    </source>
</evidence>
<dbReference type="GO" id="GO:0005337">
    <property type="term" value="F:nucleoside transmembrane transporter activity"/>
    <property type="evidence" value="ECO:0007669"/>
    <property type="project" value="InterPro"/>
</dbReference>
<dbReference type="GO" id="GO:0005886">
    <property type="term" value="C:plasma membrane"/>
    <property type="evidence" value="ECO:0007669"/>
    <property type="project" value="TreeGrafter"/>
</dbReference>
<evidence type="ECO:0000256" key="1">
    <source>
        <dbReference type="ARBA" id="ARBA00004141"/>
    </source>
</evidence>
<dbReference type="InterPro" id="IPR036259">
    <property type="entry name" value="MFS_trans_sf"/>
</dbReference>
<evidence type="ECO:0000256" key="4">
    <source>
        <dbReference type="ARBA" id="ARBA00022692"/>
    </source>
</evidence>
<evidence type="ECO:0000256" key="8">
    <source>
        <dbReference type="SAM" id="Phobius"/>
    </source>
</evidence>
<feature type="transmembrane region" description="Helical" evidence="8">
    <location>
        <begin position="148"/>
        <end position="168"/>
    </location>
</feature>
<evidence type="ECO:0000313" key="9">
    <source>
        <dbReference type="EMBL" id="CAG6664025.1"/>
    </source>
</evidence>
<comment type="subcellular location">
    <subcellularLocation>
        <location evidence="1">Membrane</location>
        <topology evidence="1">Multi-pass membrane protein</topology>
    </subcellularLocation>
</comment>
<name>A0A8D8WMX7_9HEMI</name>
<feature type="transmembrane region" description="Helical" evidence="8">
    <location>
        <begin position="407"/>
        <end position="423"/>
    </location>
</feature>
<dbReference type="PANTHER" id="PTHR10332:SF80">
    <property type="entry name" value="EQUILIBRATIVE NUCLEOSIDE TRANSPORTER 2, ISOFORM A"/>
    <property type="match status" value="1"/>
</dbReference>
<feature type="transmembrane region" description="Helical" evidence="8">
    <location>
        <begin position="375"/>
        <end position="395"/>
    </location>
</feature>
<dbReference type="SUPFAM" id="SSF103473">
    <property type="entry name" value="MFS general substrate transporter"/>
    <property type="match status" value="1"/>
</dbReference>
<keyword evidence="3" id="KW-0813">Transport</keyword>
<proteinExistence type="inferred from homology"/>
<sequence>MSHTADTLPSKRRSAGGGAEPEEQYLLNDLSKNGSPVTITPSKTNSSSRRDFEKPLLPPSEPVRLTPAWEDNNLTNDELNFKGVTMETADLETNPPHDRWKLVYMTLMLHGVGTLMPWNMFITAKDYFVEYKLGYEYTGVHSEYKTNFLPYIGLAAQAPNIAFNWLNIFINIGGNLTTRIVWSIFMEVIAFVFTVALVMIDTSSWPGIFFAVTMATVVFLNMANGIYQNTVYGMAAKLPGTYTGAVVLGSNISGAFTAIINIVSIYFTPDSRTAAIYYFITALFILLACFDTYFALPLNRFYRYHELVHQKALASKKQATSAGNGAPTPYWKIFRQTFPQLFNVFFIFFITLAIFPAVHSDIKVSDPDFPISSKYYVAVLCFLTFNVSAMVGSSLTSIIQWPGTGSLVIPVVLRALFIPAFLLSNYQPMGVTRVLPVLISNDWAYWTMAIAMGLSSGYLSSLAMMYCPRMVEPQHAATAGMFGAACLTTGVGAGIAVSSFMPWIVANVRLPQGLYS</sequence>
<feature type="transmembrane region" description="Helical" evidence="8">
    <location>
        <begin position="443"/>
        <end position="467"/>
    </location>
</feature>